<dbReference type="Gene3D" id="3.40.50.300">
    <property type="entry name" value="P-loop containing nucleotide triphosphate hydrolases"/>
    <property type="match status" value="1"/>
</dbReference>
<dbReference type="InterPro" id="IPR006500">
    <property type="entry name" value="Helicase_put_C_phage/plasmid"/>
</dbReference>
<evidence type="ECO:0000256" key="2">
    <source>
        <dbReference type="ARBA" id="ARBA00022840"/>
    </source>
</evidence>
<protein>
    <submittedName>
        <fullName evidence="5">DNA primase</fullName>
    </submittedName>
</protein>
<keyword evidence="1" id="KW-0547">Nucleotide-binding</keyword>
<proteinExistence type="predicted"/>
<gene>
    <name evidence="5" type="ORF">E0E04_07160</name>
</gene>
<evidence type="ECO:0000313" key="6">
    <source>
        <dbReference type="Proteomes" id="UP000295231"/>
    </source>
</evidence>
<sequence>MSEFMNQLDEIVPDNYFNDSSEKPQDKDEVTDTHLTTFKNIRQVLFDEVEKIKRDAYDRAYQEYMLEHENAEDKTARAYAEKARKKATPNTPLAVAIILKKYIHFTRIKPEGQNQKAPLYFYHPDKGIYTEDNEFLQDLIMLIFPNATEKQAFDTLYKIAHQSPIKKIRGEYTAIGKQLYNNATGKFESFNPQIIVTRKIKTAYNPYAKEPTINGWKVTDWLKELFDGDEELYKLAIQIFKASVTGQSLEKIFWLYGEGGTGKGTFQQLLINLVGLENVASLKITDLNKSRFTTSILLGKSLVIGDDVQKDAIIKDTSDMFSLATGDIMTIEDKGKKPYSLRLNMTVVQSSNGLPRMNGDVSAIDRRFRILTFSSKFKTKPNPIIKKDYINRKEVLEYLVKLAIETPLEDINPKKSQILLGEHQKDINPVLDFVEKTFKEDLASEFIPNDFIWYCWKQYQDYFNQSFFKTERGLHRDIKQVLPPFFRAGVRTIPAGRQLHLGFYPKEDTPDYASLATYSNGRETPEKRKRSKQDRGYWNNNAKYK</sequence>
<name>A0A4R5G3S1_9STRE</name>
<dbReference type="GO" id="GO:0005524">
    <property type="term" value="F:ATP binding"/>
    <property type="evidence" value="ECO:0007669"/>
    <property type="project" value="UniProtKB-KW"/>
</dbReference>
<reference evidence="5 6" key="1">
    <citation type="submission" date="2019-03" db="EMBL/GenBank/DDBJ databases">
        <authorList>
            <person name="Fan P."/>
        </authorList>
    </citation>
    <scope>NUCLEOTIDE SEQUENCE [LARGE SCALE GENOMIC DNA]</scope>
    <source>
        <strain evidence="5 6">KCJ4950</strain>
    </source>
</reference>
<dbReference type="AlphaFoldDB" id="A0A4R5G3S1"/>
<dbReference type="Pfam" id="PF08706">
    <property type="entry name" value="D5_N"/>
    <property type="match status" value="1"/>
</dbReference>
<dbReference type="Pfam" id="PF03288">
    <property type="entry name" value="Pox_D5"/>
    <property type="match status" value="1"/>
</dbReference>
<feature type="domain" description="SF3 helicase" evidence="4">
    <location>
        <begin position="231"/>
        <end position="386"/>
    </location>
</feature>
<dbReference type="RefSeq" id="WP_132869817.1">
    <property type="nucleotide sequence ID" value="NZ_SJWY01000177.1"/>
</dbReference>
<dbReference type="InterPro" id="IPR004968">
    <property type="entry name" value="DNA_primase/NTPase_C"/>
</dbReference>
<dbReference type="NCBIfam" id="TIGR01613">
    <property type="entry name" value="primase_Cterm"/>
    <property type="match status" value="1"/>
</dbReference>
<dbReference type="Proteomes" id="UP000295231">
    <property type="component" value="Unassembled WGS sequence"/>
</dbReference>
<dbReference type="InterPro" id="IPR045455">
    <property type="entry name" value="NrS-1_pol-like_helicase"/>
</dbReference>
<keyword evidence="2" id="KW-0067">ATP-binding</keyword>
<accession>A0A4R5G3S1</accession>
<evidence type="ECO:0000256" key="3">
    <source>
        <dbReference type="SAM" id="MobiDB-lite"/>
    </source>
</evidence>
<evidence type="ECO:0000256" key="1">
    <source>
        <dbReference type="ARBA" id="ARBA00022741"/>
    </source>
</evidence>
<keyword evidence="6" id="KW-1185">Reference proteome</keyword>
<dbReference type="SMART" id="SM00885">
    <property type="entry name" value="D5_N"/>
    <property type="match status" value="1"/>
</dbReference>
<organism evidence="5 6">
    <name type="scientific">Streptococcus vicugnae</name>
    <dbReference type="NCBI Taxonomy" id="2740579"/>
    <lineage>
        <taxon>Bacteria</taxon>
        <taxon>Bacillati</taxon>
        <taxon>Bacillota</taxon>
        <taxon>Bacilli</taxon>
        <taxon>Lactobacillales</taxon>
        <taxon>Streptococcaceae</taxon>
        <taxon>Streptococcus</taxon>
    </lineage>
</organism>
<dbReference type="EMBL" id="SJWY01000177">
    <property type="protein sequence ID" value="TDE71165.1"/>
    <property type="molecule type" value="Genomic_DNA"/>
</dbReference>
<evidence type="ECO:0000313" key="5">
    <source>
        <dbReference type="EMBL" id="TDE71165.1"/>
    </source>
</evidence>
<dbReference type="PROSITE" id="PS51206">
    <property type="entry name" value="SF3_HELICASE_1"/>
    <property type="match status" value="1"/>
</dbReference>
<dbReference type="InterPro" id="IPR014818">
    <property type="entry name" value="Phage/plasmid_primase_P4_C"/>
</dbReference>
<evidence type="ECO:0000259" key="4">
    <source>
        <dbReference type="PROSITE" id="PS51206"/>
    </source>
</evidence>
<feature type="region of interest" description="Disordered" evidence="3">
    <location>
        <begin position="511"/>
        <end position="545"/>
    </location>
</feature>
<dbReference type="SUPFAM" id="SSF52540">
    <property type="entry name" value="P-loop containing nucleoside triphosphate hydrolases"/>
    <property type="match status" value="1"/>
</dbReference>
<dbReference type="InterPro" id="IPR014015">
    <property type="entry name" value="Helicase_SF3_DNA-vir"/>
</dbReference>
<comment type="caution">
    <text evidence="5">The sequence shown here is derived from an EMBL/GenBank/DDBJ whole genome shotgun (WGS) entry which is preliminary data.</text>
</comment>
<dbReference type="InterPro" id="IPR027417">
    <property type="entry name" value="P-loop_NTPase"/>
</dbReference>
<dbReference type="Pfam" id="PF19263">
    <property type="entry name" value="DUF5906"/>
    <property type="match status" value="1"/>
</dbReference>